<keyword evidence="4 8" id="KW-0808">Transferase</keyword>
<feature type="non-terminal residue" evidence="8">
    <location>
        <position position="79"/>
    </location>
</feature>
<reference evidence="8 9" key="1">
    <citation type="submission" date="2017-04" db="EMBL/GenBank/DDBJ databases">
        <title>Kefir bacterial isolates.</title>
        <authorList>
            <person name="Kim Y."/>
            <person name="Blasche S."/>
            <person name="Patil K.R."/>
        </authorList>
    </citation>
    <scope>NUCLEOTIDE SEQUENCE [LARGE SCALE GENOMIC DNA]</scope>
    <source>
        <strain evidence="8 9">OG2</strain>
    </source>
</reference>
<dbReference type="Pfam" id="PF00483">
    <property type="entry name" value="NTP_transferase"/>
    <property type="match status" value="1"/>
</dbReference>
<comment type="catalytic activity">
    <reaction evidence="6">
        <text>alpha-D-glucose 1-phosphate + UTP + H(+) = UDP-alpha-D-glucose + diphosphate</text>
        <dbReference type="Rhea" id="RHEA:19889"/>
        <dbReference type="ChEBI" id="CHEBI:15378"/>
        <dbReference type="ChEBI" id="CHEBI:33019"/>
        <dbReference type="ChEBI" id="CHEBI:46398"/>
        <dbReference type="ChEBI" id="CHEBI:58601"/>
        <dbReference type="ChEBI" id="CHEBI:58885"/>
        <dbReference type="EC" id="2.7.7.9"/>
    </reaction>
</comment>
<evidence type="ECO:0000259" key="7">
    <source>
        <dbReference type="Pfam" id="PF00483"/>
    </source>
</evidence>
<evidence type="ECO:0000256" key="3">
    <source>
        <dbReference type="ARBA" id="ARBA00012415"/>
    </source>
</evidence>
<dbReference type="InterPro" id="IPR029044">
    <property type="entry name" value="Nucleotide-diphossugar_trans"/>
</dbReference>
<protein>
    <recommendedName>
        <fullName evidence="3">UTP--glucose-1-phosphate uridylyltransferase</fullName>
        <ecNumber evidence="3">2.7.7.9</ecNumber>
    </recommendedName>
</protein>
<dbReference type="InterPro" id="IPR005835">
    <property type="entry name" value="NTP_transferase_dom"/>
</dbReference>
<dbReference type="GO" id="GO:0006011">
    <property type="term" value="P:UDP-alpha-D-glucose metabolic process"/>
    <property type="evidence" value="ECO:0007669"/>
    <property type="project" value="InterPro"/>
</dbReference>
<organism evidence="8 9">
    <name type="scientific">Lentilactobacillus parakefiri</name>
    <dbReference type="NCBI Taxonomy" id="152332"/>
    <lineage>
        <taxon>Bacteria</taxon>
        <taxon>Bacillati</taxon>
        <taxon>Bacillota</taxon>
        <taxon>Bacilli</taxon>
        <taxon>Lactobacillales</taxon>
        <taxon>Lactobacillaceae</taxon>
        <taxon>Lentilactobacillus</taxon>
    </lineage>
</organism>
<comment type="caution">
    <text evidence="8">The sequence shown here is derived from an EMBL/GenBank/DDBJ whole genome shotgun (WGS) entry which is preliminary data.</text>
</comment>
<accession>A0A269XDZ5</accession>
<evidence type="ECO:0000313" key="8">
    <source>
        <dbReference type="EMBL" id="PAK71567.1"/>
    </source>
</evidence>
<evidence type="ECO:0000256" key="1">
    <source>
        <dbReference type="ARBA" id="ARBA00005136"/>
    </source>
</evidence>
<evidence type="ECO:0000256" key="2">
    <source>
        <dbReference type="ARBA" id="ARBA00006890"/>
    </source>
</evidence>
<name>A0A269XDZ5_9LACO</name>
<gene>
    <name evidence="8" type="ORF">B8W98_13180</name>
</gene>
<dbReference type="PANTHER" id="PTHR43197:SF1">
    <property type="entry name" value="UTP--GLUCOSE-1-PHOSPHATE URIDYLYLTRANSFERASE"/>
    <property type="match status" value="1"/>
</dbReference>
<evidence type="ECO:0000256" key="5">
    <source>
        <dbReference type="ARBA" id="ARBA00022695"/>
    </source>
</evidence>
<dbReference type="GO" id="GO:0003983">
    <property type="term" value="F:UTP:glucose-1-phosphate uridylyltransferase activity"/>
    <property type="evidence" value="ECO:0007669"/>
    <property type="project" value="UniProtKB-EC"/>
</dbReference>
<dbReference type="Gene3D" id="3.90.550.10">
    <property type="entry name" value="Spore Coat Polysaccharide Biosynthesis Protein SpsA, Chain A"/>
    <property type="match status" value="1"/>
</dbReference>
<dbReference type="PANTHER" id="PTHR43197">
    <property type="entry name" value="UTP--GLUCOSE-1-PHOSPHATE URIDYLYLTRANSFERASE"/>
    <property type="match status" value="1"/>
</dbReference>
<comment type="similarity">
    <text evidence="2">Belongs to the UDPGP type 2 family.</text>
</comment>
<dbReference type="UniPathway" id="UPA00215"/>
<dbReference type="InterPro" id="IPR005771">
    <property type="entry name" value="GalU_uridylyltTrfase_bac/arc"/>
</dbReference>
<dbReference type="EC" id="2.7.7.9" evidence="3"/>
<dbReference type="EMBL" id="NCXI01000464">
    <property type="protein sequence ID" value="PAK71567.1"/>
    <property type="molecule type" value="Genomic_DNA"/>
</dbReference>
<feature type="domain" description="Nucleotidyl transferase" evidence="7">
    <location>
        <begin position="2"/>
        <end position="79"/>
    </location>
</feature>
<proteinExistence type="inferred from homology"/>
<evidence type="ECO:0000256" key="6">
    <source>
        <dbReference type="ARBA" id="ARBA00048128"/>
    </source>
</evidence>
<comment type="pathway">
    <text evidence="1">Carbohydrate metabolism; nucleotide-sugar metabolism.</text>
</comment>
<evidence type="ECO:0000313" key="9">
    <source>
        <dbReference type="Proteomes" id="UP000216802"/>
    </source>
</evidence>
<evidence type="ECO:0000256" key="4">
    <source>
        <dbReference type="ARBA" id="ARBA00022679"/>
    </source>
</evidence>
<sequence>MYSARQFIGDEPFAVLLGDDIVESDTPAIKQLMEVYEETGNSVIGVQEVPESDTHRYGIIDPLSKEGRRYEVKKFVEKP</sequence>
<dbReference type="Proteomes" id="UP000216802">
    <property type="component" value="Unassembled WGS sequence"/>
</dbReference>
<keyword evidence="5 8" id="KW-0548">Nucleotidyltransferase</keyword>
<dbReference type="AlphaFoldDB" id="A0A269XDZ5"/>
<dbReference type="SUPFAM" id="SSF53448">
    <property type="entry name" value="Nucleotide-diphospho-sugar transferases"/>
    <property type="match status" value="1"/>
</dbReference>